<gene>
    <name evidence="2" type="ORF">SAMN05421659_109113</name>
</gene>
<keyword evidence="1" id="KW-0812">Transmembrane</keyword>
<dbReference type="OrthoDB" id="9804828at2"/>
<accession>A0A1I0QUD8</accession>
<sequence>MKWLGKLSAGFIIIGAIMSVGGAPFSIWIPFIGLSMLLIGIIMLFYWSTKNFIWKCSKCNNTFEITWQQNLLGMNMGVNDKLLYCPYCKDKIECKGKKKV</sequence>
<proteinExistence type="predicted"/>
<organism evidence="2 3">
    <name type="scientific">[Clostridium] fimetarium</name>
    <dbReference type="NCBI Taxonomy" id="99656"/>
    <lineage>
        <taxon>Bacteria</taxon>
        <taxon>Bacillati</taxon>
        <taxon>Bacillota</taxon>
        <taxon>Clostridia</taxon>
        <taxon>Lachnospirales</taxon>
        <taxon>Lachnospiraceae</taxon>
    </lineage>
</organism>
<dbReference type="AlphaFoldDB" id="A0A1I0QUD8"/>
<keyword evidence="1" id="KW-1133">Transmembrane helix</keyword>
<evidence type="ECO:0000313" key="2">
    <source>
        <dbReference type="EMBL" id="SEW31042.1"/>
    </source>
</evidence>
<name>A0A1I0QUD8_9FIRM</name>
<feature type="transmembrane region" description="Helical" evidence="1">
    <location>
        <begin position="7"/>
        <end position="25"/>
    </location>
</feature>
<keyword evidence="3" id="KW-1185">Reference proteome</keyword>
<protein>
    <submittedName>
        <fullName evidence="2">Uncharacterized protein</fullName>
    </submittedName>
</protein>
<dbReference type="RefSeq" id="WP_092454466.1">
    <property type="nucleotide sequence ID" value="NZ_FOJI01000009.1"/>
</dbReference>
<dbReference type="EMBL" id="FOJI01000009">
    <property type="protein sequence ID" value="SEW31042.1"/>
    <property type="molecule type" value="Genomic_DNA"/>
</dbReference>
<evidence type="ECO:0000256" key="1">
    <source>
        <dbReference type="SAM" id="Phobius"/>
    </source>
</evidence>
<feature type="transmembrane region" description="Helical" evidence="1">
    <location>
        <begin position="31"/>
        <end position="48"/>
    </location>
</feature>
<dbReference type="Proteomes" id="UP000199701">
    <property type="component" value="Unassembled WGS sequence"/>
</dbReference>
<reference evidence="2 3" key="1">
    <citation type="submission" date="2016-10" db="EMBL/GenBank/DDBJ databases">
        <authorList>
            <person name="de Groot N.N."/>
        </authorList>
    </citation>
    <scope>NUCLEOTIDE SEQUENCE [LARGE SCALE GENOMIC DNA]</scope>
    <source>
        <strain evidence="2 3">DSM 9179</strain>
    </source>
</reference>
<evidence type="ECO:0000313" key="3">
    <source>
        <dbReference type="Proteomes" id="UP000199701"/>
    </source>
</evidence>
<keyword evidence="1" id="KW-0472">Membrane</keyword>
<dbReference type="STRING" id="99656.SAMN05421659_109113"/>